<dbReference type="GO" id="GO:0006606">
    <property type="term" value="P:protein import into nucleus"/>
    <property type="evidence" value="ECO:0007669"/>
    <property type="project" value="InterPro"/>
</dbReference>
<evidence type="ECO:0000313" key="6">
    <source>
        <dbReference type="EMBL" id="CBK24079.2"/>
    </source>
</evidence>
<evidence type="ECO:0000256" key="3">
    <source>
        <dbReference type="ARBA" id="ARBA00022490"/>
    </source>
</evidence>
<evidence type="ECO:0000256" key="5">
    <source>
        <dbReference type="ARBA" id="ARBA00022927"/>
    </source>
</evidence>
<proteinExistence type="predicted"/>
<dbReference type="OrthoDB" id="951172at2759"/>
<evidence type="ECO:0000256" key="1">
    <source>
        <dbReference type="ARBA" id="ARBA00004496"/>
    </source>
</evidence>
<dbReference type="InterPro" id="IPR040122">
    <property type="entry name" value="Importin_beta"/>
</dbReference>
<dbReference type="Gene3D" id="1.25.10.10">
    <property type="entry name" value="Leucine-rich Repeat Variant"/>
    <property type="match status" value="1"/>
</dbReference>
<dbReference type="GO" id="GO:0005737">
    <property type="term" value="C:cytoplasm"/>
    <property type="evidence" value="ECO:0007669"/>
    <property type="project" value="UniProtKB-SubCell"/>
</dbReference>
<reference evidence="6" key="1">
    <citation type="submission" date="2010-02" db="EMBL/GenBank/DDBJ databases">
        <title>Sequencing and annotation of the Blastocystis hominis genome.</title>
        <authorList>
            <person name="Wincker P."/>
        </authorList>
    </citation>
    <scope>NUCLEOTIDE SEQUENCE</scope>
    <source>
        <strain evidence="6">Singapore isolate B</strain>
    </source>
</reference>
<name>D8M7P0_BLAHO</name>
<organism evidence="6">
    <name type="scientific">Blastocystis hominis</name>
    <dbReference type="NCBI Taxonomy" id="12968"/>
    <lineage>
        <taxon>Eukaryota</taxon>
        <taxon>Sar</taxon>
        <taxon>Stramenopiles</taxon>
        <taxon>Bigyra</taxon>
        <taxon>Opalozoa</taxon>
        <taxon>Opalinata</taxon>
        <taxon>Blastocystidae</taxon>
        <taxon>Blastocystis</taxon>
    </lineage>
</organism>
<protein>
    <recommendedName>
        <fullName evidence="8">Importin N-terminal domain-containing protein</fullName>
    </recommendedName>
</protein>
<dbReference type="InterPro" id="IPR016024">
    <property type="entry name" value="ARM-type_fold"/>
</dbReference>
<comment type="subcellular location">
    <subcellularLocation>
        <location evidence="1">Cytoplasm</location>
    </subcellularLocation>
</comment>
<dbReference type="InterPro" id="IPR011989">
    <property type="entry name" value="ARM-like"/>
</dbReference>
<keyword evidence="5" id="KW-0653">Protein transport</keyword>
<dbReference type="InParanoid" id="D8M7P0"/>
<sequence length="302" mass="33666">MGPGFSSMGESVFMRCVRIIDRVNMAYVSQSADVSPFSPSHSQESLPDKLFISSSLDVISSVIGSMREQAMPLVEKSNLITMTMSFMEDSDDTVRQSAFSILGDLAQHCFPSIRPHVKQFVMLCVKYMDIEYPRVCNNAIWSLGEMLVQDGEEIGVYAEAVLPMLISMLSQPRMPPGIRDNSTTTVCRFCLFAPASAAFVKDYFGALCLNVGKLADNLEKQQAARGLCQLLNREPSVFPSGFPQFAMMVASWGPISDLSLGQMLLNVLNAMKECMGSEWRAYYEQNVDLRFRQILLTNFGFE</sequence>
<dbReference type="Proteomes" id="UP000008312">
    <property type="component" value="Unassembled WGS sequence"/>
</dbReference>
<dbReference type="SUPFAM" id="SSF48371">
    <property type="entry name" value="ARM repeat"/>
    <property type="match status" value="1"/>
</dbReference>
<evidence type="ECO:0000256" key="4">
    <source>
        <dbReference type="ARBA" id="ARBA00022737"/>
    </source>
</evidence>
<dbReference type="OMA" id="DIEYPRV"/>
<keyword evidence="4" id="KW-0677">Repeat</keyword>
<dbReference type="PANTHER" id="PTHR10527">
    <property type="entry name" value="IMPORTIN BETA"/>
    <property type="match status" value="1"/>
</dbReference>
<dbReference type="AlphaFoldDB" id="D8M7P0"/>
<dbReference type="RefSeq" id="XP_012898127.1">
    <property type="nucleotide sequence ID" value="XM_013042673.1"/>
</dbReference>
<gene>
    <name evidence="6" type="ORF">GSBLH_T00003858001</name>
</gene>
<dbReference type="EMBL" id="FN668672">
    <property type="protein sequence ID" value="CBK24079.2"/>
    <property type="molecule type" value="Genomic_DNA"/>
</dbReference>
<keyword evidence="3" id="KW-0963">Cytoplasm</keyword>
<keyword evidence="7" id="KW-1185">Reference proteome</keyword>
<keyword evidence="2" id="KW-0813">Transport</keyword>
<evidence type="ECO:0000313" key="7">
    <source>
        <dbReference type="Proteomes" id="UP000008312"/>
    </source>
</evidence>
<evidence type="ECO:0008006" key="8">
    <source>
        <dbReference type="Google" id="ProtNLM"/>
    </source>
</evidence>
<evidence type="ECO:0000256" key="2">
    <source>
        <dbReference type="ARBA" id="ARBA00022448"/>
    </source>
</evidence>
<accession>D8M7P0</accession>
<dbReference type="GeneID" id="24920920"/>